<keyword evidence="1" id="KW-0862">Zinc</keyword>
<evidence type="ECO:0000313" key="6">
    <source>
        <dbReference type="RefSeq" id="XP_056845651.1"/>
    </source>
</evidence>
<protein>
    <submittedName>
        <fullName evidence="5 6">Uncharacterized protein LOC130494377</fullName>
    </submittedName>
</protein>
<dbReference type="InterPro" id="IPR001878">
    <property type="entry name" value="Znf_CCHC"/>
</dbReference>
<sequence>MEGSDVVHSPILADLFPSQECDPILPDTDPTPIVISDDDTDPDAMVDPAPVIVLSDDDTEPEDVVMEVSEVGPSSPITISSTGTTGETPSYDPAEDHGPLPPTPVGMPSGSPPLEAFELPIPPALLGFPDYSAFLQLEDALWRYFCLPTLAIEGRDDDRNNELVRTYLDMMDIVMTSFPITSETGGPPSIPPMETATVQPPHFHTTYETGGPSTCVPMETAATELPPYQTIYETGGPSRLPAIDTPYVFGGSTSLGDPYAPQSYHHEQGSDVLFGAGDRYVDPHGYPYHTTTHLSGSDLYPTCLACGVAGHLTADCRRYYELSGIPYLPSAQPAGESSEWTYCPNCDMLLYIWRS</sequence>
<dbReference type="RefSeq" id="XP_056845650.1">
    <property type="nucleotide sequence ID" value="XM_056989670.1"/>
</dbReference>
<reference evidence="4" key="1">
    <citation type="journal article" date="2019" name="Database">
        <title>The radish genome database (RadishGD): an integrated information resource for radish genomics.</title>
        <authorList>
            <person name="Yu H.J."/>
            <person name="Baek S."/>
            <person name="Lee Y.J."/>
            <person name="Cho A."/>
            <person name="Mun J.H."/>
        </authorList>
    </citation>
    <scope>NUCLEOTIDE SEQUENCE [LARGE SCALE GENOMIC DNA]</scope>
    <source>
        <strain evidence="4">cv. WK10039</strain>
    </source>
</reference>
<dbReference type="RefSeq" id="XP_056845654.1">
    <property type="nucleotide sequence ID" value="XM_056989674.1"/>
</dbReference>
<evidence type="ECO:0000256" key="1">
    <source>
        <dbReference type="PROSITE-ProRule" id="PRU00047"/>
    </source>
</evidence>
<evidence type="ECO:0000313" key="4">
    <source>
        <dbReference type="Proteomes" id="UP000504610"/>
    </source>
</evidence>
<feature type="compositionally biased region" description="Low complexity" evidence="2">
    <location>
        <begin position="72"/>
        <end position="90"/>
    </location>
</feature>
<dbReference type="GeneID" id="130494377"/>
<dbReference type="RefSeq" id="XP_056845653.1">
    <property type="nucleotide sequence ID" value="XM_056989673.1"/>
</dbReference>
<feature type="region of interest" description="Disordered" evidence="2">
    <location>
        <begin position="67"/>
        <end position="101"/>
    </location>
</feature>
<reference evidence="5 6" key="2">
    <citation type="submission" date="2025-04" db="UniProtKB">
        <authorList>
            <consortium name="RefSeq"/>
        </authorList>
    </citation>
    <scope>IDENTIFICATION</scope>
    <source>
        <tissue evidence="5 6">Leaf</tissue>
    </source>
</reference>
<evidence type="ECO:0000256" key="2">
    <source>
        <dbReference type="SAM" id="MobiDB-lite"/>
    </source>
</evidence>
<evidence type="ECO:0000313" key="7">
    <source>
        <dbReference type="RefSeq" id="XP_056845652.1"/>
    </source>
</evidence>
<dbReference type="RefSeq" id="XP_056845651.1">
    <property type="nucleotide sequence ID" value="XM_056989671.1"/>
</dbReference>
<proteinExistence type="predicted"/>
<dbReference type="RefSeq" id="XP_056845652.1">
    <property type="nucleotide sequence ID" value="XM_056989672.1"/>
</dbReference>
<evidence type="ECO:0000313" key="5">
    <source>
        <dbReference type="RefSeq" id="XP_056845650.1"/>
    </source>
</evidence>
<dbReference type="GO" id="GO:0008270">
    <property type="term" value="F:zinc ion binding"/>
    <property type="evidence" value="ECO:0007669"/>
    <property type="project" value="UniProtKB-KW"/>
</dbReference>
<dbReference type="KEGG" id="rsz:130494377"/>
<keyword evidence="4" id="KW-1185">Reference proteome</keyword>
<dbReference type="Proteomes" id="UP000504610">
    <property type="component" value="Chromosome 6"/>
</dbReference>
<dbReference type="PROSITE" id="PS50158">
    <property type="entry name" value="ZF_CCHC"/>
    <property type="match status" value="1"/>
</dbReference>
<organism evidence="4 5">
    <name type="scientific">Raphanus sativus</name>
    <name type="common">Radish</name>
    <name type="synonym">Raphanus raphanistrum var. sativus</name>
    <dbReference type="NCBI Taxonomy" id="3726"/>
    <lineage>
        <taxon>Eukaryota</taxon>
        <taxon>Viridiplantae</taxon>
        <taxon>Streptophyta</taxon>
        <taxon>Embryophyta</taxon>
        <taxon>Tracheophyta</taxon>
        <taxon>Spermatophyta</taxon>
        <taxon>Magnoliopsida</taxon>
        <taxon>eudicotyledons</taxon>
        <taxon>Gunneridae</taxon>
        <taxon>Pentapetalae</taxon>
        <taxon>rosids</taxon>
        <taxon>malvids</taxon>
        <taxon>Brassicales</taxon>
        <taxon>Brassicaceae</taxon>
        <taxon>Brassiceae</taxon>
        <taxon>Raphanus</taxon>
    </lineage>
</organism>
<keyword evidence="1" id="KW-0479">Metal-binding</keyword>
<evidence type="ECO:0000313" key="9">
    <source>
        <dbReference type="RefSeq" id="XP_056845654.1"/>
    </source>
</evidence>
<dbReference type="AlphaFoldDB" id="A0A6J0KN99"/>
<feature type="domain" description="CCHC-type" evidence="3">
    <location>
        <begin position="303"/>
        <end position="318"/>
    </location>
</feature>
<accession>A0A6J0KN99</accession>
<gene>
    <name evidence="5 6 7 8 9" type="primary">LOC130494377</name>
</gene>
<evidence type="ECO:0000259" key="3">
    <source>
        <dbReference type="PROSITE" id="PS50158"/>
    </source>
</evidence>
<name>A0A6J0KN99_RAPSA</name>
<dbReference type="GO" id="GO:0003676">
    <property type="term" value="F:nucleic acid binding"/>
    <property type="evidence" value="ECO:0007669"/>
    <property type="project" value="InterPro"/>
</dbReference>
<evidence type="ECO:0000313" key="8">
    <source>
        <dbReference type="RefSeq" id="XP_056845653.1"/>
    </source>
</evidence>
<keyword evidence="1" id="KW-0863">Zinc-finger</keyword>